<feature type="transmembrane region" description="Helical" evidence="1">
    <location>
        <begin position="41"/>
        <end position="60"/>
    </location>
</feature>
<dbReference type="STRING" id="1408416.GCA_000702765_01076"/>
<keyword evidence="3" id="KW-1185">Reference proteome</keyword>
<protein>
    <submittedName>
        <fullName evidence="2">Uncharacterized protein</fullName>
    </submittedName>
</protein>
<keyword evidence="1" id="KW-1133">Transmembrane helix</keyword>
<evidence type="ECO:0000313" key="2">
    <source>
        <dbReference type="EMBL" id="VEU82252.1"/>
    </source>
</evidence>
<gene>
    <name evidence="2" type="ORF">NCTC10172_00260</name>
</gene>
<dbReference type="AlphaFoldDB" id="A0A449BIJ4"/>
<accession>A0A449BIJ4</accession>
<evidence type="ECO:0000313" key="3">
    <source>
        <dbReference type="Proteomes" id="UP000290909"/>
    </source>
</evidence>
<evidence type="ECO:0000256" key="1">
    <source>
        <dbReference type="SAM" id="Phobius"/>
    </source>
</evidence>
<feature type="transmembrane region" description="Helical" evidence="1">
    <location>
        <begin position="12"/>
        <end position="35"/>
    </location>
</feature>
<dbReference type="RefSeq" id="WP_035369647.1">
    <property type="nucleotide sequence ID" value="NZ_LR215050.1"/>
</dbReference>
<keyword evidence="1" id="KW-0472">Membrane</keyword>
<name>A0A449BIJ4_9MOLU</name>
<keyword evidence="1" id="KW-0812">Transmembrane</keyword>
<dbReference type="EMBL" id="LR215050">
    <property type="protein sequence ID" value="VEU82252.1"/>
    <property type="molecule type" value="Genomic_DNA"/>
</dbReference>
<organism evidence="2 3">
    <name type="scientific">Acholeplasma hippikon</name>
    <dbReference type="NCBI Taxonomy" id="264636"/>
    <lineage>
        <taxon>Bacteria</taxon>
        <taxon>Bacillati</taxon>
        <taxon>Mycoplasmatota</taxon>
        <taxon>Mollicutes</taxon>
        <taxon>Acholeplasmatales</taxon>
        <taxon>Acholeplasmataceae</taxon>
        <taxon>Acholeplasma</taxon>
    </lineage>
</organism>
<proteinExistence type="predicted"/>
<reference evidence="2 3" key="1">
    <citation type="submission" date="2019-01" db="EMBL/GenBank/DDBJ databases">
        <authorList>
            <consortium name="Pathogen Informatics"/>
        </authorList>
    </citation>
    <scope>NUCLEOTIDE SEQUENCE [LARGE SCALE GENOMIC DNA]</scope>
    <source>
        <strain evidence="2 3">NCTC10172</strain>
    </source>
</reference>
<sequence>MSKKNNIYFDVYLRTFLFYIICVLFAIGLSIAIFLATDNKWIAILIDVLLVLPLLVKTIYSFHHLIKYNSMDLTNLEEVKLGQVYEMNRTLAKFKFVYMGKEHYTLAIFKIKNVGDYTVDKYKDRVVLAGYSKKYNSVFLFKK</sequence>
<dbReference type="Proteomes" id="UP000290909">
    <property type="component" value="Chromosome"/>
</dbReference>
<dbReference type="KEGG" id="ahk:NCTC10172_00260"/>